<keyword evidence="5" id="KW-0325">Glycoprotein</keyword>
<keyword evidence="3" id="KW-0964">Secreted</keyword>
<evidence type="ECO:0008006" key="9">
    <source>
        <dbReference type="Google" id="ProtNLM"/>
    </source>
</evidence>
<sequence>MRLLFAFGAFCGLNLAGAQLFEAETNKKLEIALYYEALCPFCEQFITQQLLPATQDAEIKDKFTIEMVPYGNVHGGQCQHGPTECYLNKVEGCGIKYIEGASKNNALALPFIDCIEKNTGGDGTKWKDECVGLEFGVEDAEVIAKCVEEEGDAIFEEMGKKTPTDHKFVPWVTVNGKQSDAARADLKKFILSGGKEAEGFQGLPLLLSRRPKEDSENVCLNSFENDDDQDEEEEEDDDEFGDDEDETDLEDAEDIESVELR</sequence>
<feature type="signal peptide" evidence="7">
    <location>
        <begin position="1"/>
        <end position="18"/>
    </location>
</feature>
<dbReference type="GO" id="GO:0005576">
    <property type="term" value="C:extracellular region"/>
    <property type="evidence" value="ECO:0007669"/>
    <property type="project" value="UniProtKB-SubCell"/>
</dbReference>
<dbReference type="VEuPathDB" id="CryptoDB:Cvel_16506"/>
<dbReference type="Pfam" id="PF03227">
    <property type="entry name" value="GILT"/>
    <property type="match status" value="1"/>
</dbReference>
<feature type="region of interest" description="Disordered" evidence="6">
    <location>
        <begin position="212"/>
        <end position="261"/>
    </location>
</feature>
<evidence type="ECO:0000256" key="4">
    <source>
        <dbReference type="ARBA" id="ARBA00022729"/>
    </source>
</evidence>
<dbReference type="GO" id="GO:0016671">
    <property type="term" value="F:oxidoreductase activity, acting on a sulfur group of donors, disulfide as acceptor"/>
    <property type="evidence" value="ECO:0007669"/>
    <property type="project" value="InterPro"/>
</dbReference>
<dbReference type="AlphaFoldDB" id="A0A0G4FDT0"/>
<comment type="subcellular location">
    <subcellularLocation>
        <location evidence="1">Secreted</location>
    </subcellularLocation>
</comment>
<proteinExistence type="inferred from homology"/>
<evidence type="ECO:0000256" key="6">
    <source>
        <dbReference type="SAM" id="MobiDB-lite"/>
    </source>
</evidence>
<feature type="compositionally biased region" description="Acidic residues" evidence="6">
    <location>
        <begin position="224"/>
        <end position="261"/>
    </location>
</feature>
<reference evidence="8" key="1">
    <citation type="submission" date="2014-11" db="EMBL/GenBank/DDBJ databases">
        <authorList>
            <person name="Otto D Thomas"/>
            <person name="Naeem Raeece"/>
        </authorList>
    </citation>
    <scope>NUCLEOTIDE SEQUENCE</scope>
</reference>
<evidence type="ECO:0000256" key="7">
    <source>
        <dbReference type="SAM" id="SignalP"/>
    </source>
</evidence>
<dbReference type="EMBL" id="CDMZ01000301">
    <property type="protein sequence ID" value="CEM11334.1"/>
    <property type="molecule type" value="Genomic_DNA"/>
</dbReference>
<comment type="similarity">
    <text evidence="2">Belongs to the GILT family.</text>
</comment>
<protein>
    <recommendedName>
        <fullName evidence="9">Saposin A-type domain-containing protein</fullName>
    </recommendedName>
</protein>
<dbReference type="PANTHER" id="PTHR13234">
    <property type="entry name" value="GAMMA-INTERFERON INDUCIBLE LYSOSOMAL THIOL REDUCTASE GILT"/>
    <property type="match status" value="1"/>
</dbReference>
<evidence type="ECO:0000256" key="2">
    <source>
        <dbReference type="ARBA" id="ARBA00005679"/>
    </source>
</evidence>
<keyword evidence="4 7" id="KW-0732">Signal</keyword>
<evidence type="ECO:0000313" key="8">
    <source>
        <dbReference type="EMBL" id="CEM11334.1"/>
    </source>
</evidence>
<gene>
    <name evidence="8" type="ORF">Cvel_16506</name>
</gene>
<feature type="chain" id="PRO_5005188466" description="Saposin A-type domain-containing protein" evidence="7">
    <location>
        <begin position="19"/>
        <end position="261"/>
    </location>
</feature>
<dbReference type="InterPro" id="IPR004911">
    <property type="entry name" value="Interferon-induced_GILT"/>
</dbReference>
<accession>A0A0G4FDT0</accession>
<evidence type="ECO:0000256" key="3">
    <source>
        <dbReference type="ARBA" id="ARBA00022525"/>
    </source>
</evidence>
<dbReference type="PANTHER" id="PTHR13234:SF8">
    <property type="entry name" value="GAMMA-INTERFERON-INDUCIBLE LYSOSOMAL THIOL REDUCTASE"/>
    <property type="match status" value="1"/>
</dbReference>
<evidence type="ECO:0000256" key="5">
    <source>
        <dbReference type="ARBA" id="ARBA00023180"/>
    </source>
</evidence>
<evidence type="ECO:0000256" key="1">
    <source>
        <dbReference type="ARBA" id="ARBA00004613"/>
    </source>
</evidence>
<dbReference type="PhylomeDB" id="A0A0G4FDT0"/>
<organism evidence="8">
    <name type="scientific">Chromera velia CCMP2878</name>
    <dbReference type="NCBI Taxonomy" id="1169474"/>
    <lineage>
        <taxon>Eukaryota</taxon>
        <taxon>Sar</taxon>
        <taxon>Alveolata</taxon>
        <taxon>Colpodellida</taxon>
        <taxon>Chromeraceae</taxon>
        <taxon>Chromera</taxon>
    </lineage>
</organism>
<name>A0A0G4FDT0_9ALVE</name>